<sequence>MGAQRRTYPALTFGHWWLEYCDGLGNDVRCFGPEVFERAQRKNACTTRILLTHPRMTYPLSPTPNDRFITFDGCYPQFVWR</sequence>
<name>L7CAX6_RHOBT</name>
<protein>
    <submittedName>
        <fullName evidence="1">Uncharacterized protein</fullName>
    </submittedName>
</protein>
<evidence type="ECO:0000313" key="2">
    <source>
        <dbReference type="Proteomes" id="UP000010959"/>
    </source>
</evidence>
<comment type="caution">
    <text evidence="1">The sequence shown here is derived from an EMBL/GenBank/DDBJ whole genome shotgun (WGS) entry which is preliminary data.</text>
</comment>
<organism evidence="1 2">
    <name type="scientific">Rhodopirellula baltica SWK14</name>
    <dbReference type="NCBI Taxonomy" id="993516"/>
    <lineage>
        <taxon>Bacteria</taxon>
        <taxon>Pseudomonadati</taxon>
        <taxon>Planctomycetota</taxon>
        <taxon>Planctomycetia</taxon>
        <taxon>Pirellulales</taxon>
        <taxon>Pirellulaceae</taxon>
        <taxon>Rhodopirellula</taxon>
    </lineage>
</organism>
<dbReference type="EMBL" id="AMWG01000130">
    <property type="protein sequence ID" value="ELP31359.1"/>
    <property type="molecule type" value="Genomic_DNA"/>
</dbReference>
<reference evidence="1 2" key="1">
    <citation type="journal article" date="2013" name="Mar. Genomics">
        <title>Expression of sulfatases in Rhodopirellula baltica and the diversity of sulfatases in the genus Rhodopirellula.</title>
        <authorList>
            <person name="Wegner C.E."/>
            <person name="Richter-Heitmann T."/>
            <person name="Klindworth A."/>
            <person name="Klockow C."/>
            <person name="Richter M."/>
            <person name="Achstetter T."/>
            <person name="Glockner F.O."/>
            <person name="Harder J."/>
        </authorList>
    </citation>
    <scope>NUCLEOTIDE SEQUENCE [LARGE SCALE GENOMIC DNA]</scope>
    <source>
        <strain evidence="1 2">SWK14</strain>
    </source>
</reference>
<accession>L7CAX6</accession>
<gene>
    <name evidence="1" type="ORF">RBSWK_04677</name>
</gene>
<proteinExistence type="predicted"/>
<dbReference type="AlphaFoldDB" id="L7CAX6"/>
<dbReference type="Proteomes" id="UP000010959">
    <property type="component" value="Unassembled WGS sequence"/>
</dbReference>
<evidence type="ECO:0000313" key="1">
    <source>
        <dbReference type="EMBL" id="ELP31359.1"/>
    </source>
</evidence>